<evidence type="ECO:0000259" key="4">
    <source>
        <dbReference type="Pfam" id="PF20434"/>
    </source>
</evidence>
<evidence type="ECO:0000256" key="2">
    <source>
        <dbReference type="ARBA" id="ARBA00022801"/>
    </source>
</evidence>
<reference evidence="5 6" key="1">
    <citation type="submission" date="2019-08" db="EMBL/GenBank/DDBJ databases">
        <title>Phlebobacter frassis gen. nov. sp. nov., a new member of family Sphingobacteriaceae isolated from sand fly rearing media.</title>
        <authorList>
            <person name="Kakumanu M.L."/>
            <person name="Marayati B.F."/>
            <person name="Wada-Katsumata A."/>
            <person name="Wasserberg G."/>
            <person name="Schal C."/>
            <person name="Apperson C.S."/>
            <person name="Ponnusamy L."/>
        </authorList>
    </citation>
    <scope>NUCLEOTIDE SEQUENCE [LARGE SCALE GENOMIC DNA]</scope>
    <source>
        <strain evidence="5 6">SSI9</strain>
    </source>
</reference>
<dbReference type="Gene3D" id="3.40.50.1820">
    <property type="entry name" value="alpha/beta hydrolase"/>
    <property type="match status" value="1"/>
</dbReference>
<evidence type="ECO:0000313" key="6">
    <source>
        <dbReference type="Proteomes" id="UP000322362"/>
    </source>
</evidence>
<dbReference type="InterPro" id="IPR050300">
    <property type="entry name" value="GDXG_lipolytic_enzyme"/>
</dbReference>
<evidence type="ECO:0000256" key="1">
    <source>
        <dbReference type="ARBA" id="ARBA00010515"/>
    </source>
</evidence>
<dbReference type="AlphaFoldDB" id="A0A5D4H488"/>
<dbReference type="InterPro" id="IPR049492">
    <property type="entry name" value="BD-FAE-like_dom"/>
</dbReference>
<organism evidence="5 6">
    <name type="scientific">Sphingobacterium phlebotomi</name>
    <dbReference type="NCBI Taxonomy" id="2605433"/>
    <lineage>
        <taxon>Bacteria</taxon>
        <taxon>Pseudomonadati</taxon>
        <taxon>Bacteroidota</taxon>
        <taxon>Sphingobacteriia</taxon>
        <taxon>Sphingobacteriales</taxon>
        <taxon>Sphingobacteriaceae</taxon>
        <taxon>Sphingobacterium</taxon>
    </lineage>
</organism>
<keyword evidence="6" id="KW-1185">Reference proteome</keyword>
<dbReference type="Pfam" id="PF01738">
    <property type="entry name" value="DLH"/>
    <property type="match status" value="1"/>
</dbReference>
<dbReference type="PANTHER" id="PTHR48081">
    <property type="entry name" value="AB HYDROLASE SUPERFAMILY PROTEIN C4A8.06C"/>
    <property type="match status" value="1"/>
</dbReference>
<comment type="caution">
    <text evidence="5">The sequence shown here is derived from an EMBL/GenBank/DDBJ whole genome shotgun (WGS) entry which is preliminary data.</text>
</comment>
<comment type="similarity">
    <text evidence="1">Belongs to the 'GDXG' lipolytic enzyme family.</text>
</comment>
<dbReference type="PANTHER" id="PTHR48081:SF30">
    <property type="entry name" value="ACETYL-HYDROLASE LIPR-RELATED"/>
    <property type="match status" value="1"/>
</dbReference>
<name>A0A5D4H488_9SPHI</name>
<keyword evidence="2 5" id="KW-0378">Hydrolase</keyword>
<feature type="domain" description="Dienelactone hydrolase" evidence="3">
    <location>
        <begin position="155"/>
        <end position="217"/>
    </location>
</feature>
<dbReference type="InterPro" id="IPR002925">
    <property type="entry name" value="Dienelactn_hydro"/>
</dbReference>
<evidence type="ECO:0000259" key="3">
    <source>
        <dbReference type="Pfam" id="PF01738"/>
    </source>
</evidence>
<dbReference type="Pfam" id="PF20434">
    <property type="entry name" value="BD-FAE"/>
    <property type="match status" value="1"/>
</dbReference>
<feature type="domain" description="BD-FAE-like" evidence="4">
    <location>
        <begin position="2"/>
        <end position="109"/>
    </location>
</feature>
<protein>
    <submittedName>
        <fullName evidence="5">Alpha/beta hydrolase</fullName>
    </submittedName>
</protein>
<dbReference type="SUPFAM" id="SSF53474">
    <property type="entry name" value="alpha/beta-Hydrolases"/>
    <property type="match status" value="1"/>
</dbReference>
<accession>A0A5D4H488</accession>
<dbReference type="Proteomes" id="UP000322362">
    <property type="component" value="Unassembled WGS sequence"/>
</dbReference>
<sequence>MKLYYPEDYVEGERRPAIILFFGGGWNKGSINQFRMQAKYFASKGMLAVTADYRVRTRHGTTPFECVKDARSAIRYLREHADELGIDTSRIAAGGGSAGGHIAAAADLTFIDEISDNLSVDPRPNALVLFNPVFNNGPDNYGYDRLNERYIEISPFHLIRKGAAPAVVFLGTDDKLIPIKTAKEYQTKMLEVGSRCDLFLYEGQGHGFFNYSPKKNSKYYQQTLDESVKFLLSLGFIKHD</sequence>
<dbReference type="EMBL" id="VTAV01000007">
    <property type="protein sequence ID" value="TYR35861.1"/>
    <property type="molecule type" value="Genomic_DNA"/>
</dbReference>
<evidence type="ECO:0000313" key="5">
    <source>
        <dbReference type="EMBL" id="TYR35861.1"/>
    </source>
</evidence>
<gene>
    <name evidence="5" type="ORF">FXV77_12100</name>
</gene>
<dbReference type="GO" id="GO:0004806">
    <property type="term" value="F:triacylglycerol lipase activity"/>
    <property type="evidence" value="ECO:0007669"/>
    <property type="project" value="TreeGrafter"/>
</dbReference>
<proteinExistence type="inferred from homology"/>
<dbReference type="InterPro" id="IPR029058">
    <property type="entry name" value="AB_hydrolase_fold"/>
</dbReference>